<evidence type="ECO:0000256" key="2">
    <source>
        <dbReference type="ARBA" id="ARBA00023002"/>
    </source>
</evidence>
<protein>
    <submittedName>
        <fullName evidence="3">SDR family NAD(P)-dependent oxidoreductase</fullName>
    </submittedName>
</protein>
<reference evidence="3 4" key="1">
    <citation type="submission" date="2020-10" db="EMBL/GenBank/DDBJ databases">
        <title>Connecting structure to function with the recovery of over 1000 high-quality activated sludge metagenome-assembled genomes encoding full-length rRNA genes using long-read sequencing.</title>
        <authorList>
            <person name="Singleton C.M."/>
            <person name="Petriglieri F."/>
            <person name="Kristensen J.M."/>
            <person name="Kirkegaard R.H."/>
            <person name="Michaelsen T.Y."/>
            <person name="Andersen M.H."/>
            <person name="Karst S.M."/>
            <person name="Dueholm M.S."/>
            <person name="Nielsen P.H."/>
            <person name="Albertsen M."/>
        </authorList>
    </citation>
    <scope>NUCLEOTIDE SEQUENCE [LARGE SCALE GENOMIC DNA]</scope>
    <source>
        <strain evidence="3">Lyne_18-Q3-R50-59_MAXAC.006</strain>
    </source>
</reference>
<dbReference type="PANTHER" id="PTHR24320">
    <property type="entry name" value="RETINOL DEHYDROGENASE"/>
    <property type="match status" value="1"/>
</dbReference>
<dbReference type="PRINTS" id="PR00081">
    <property type="entry name" value="GDHRDH"/>
</dbReference>
<dbReference type="NCBIfam" id="NF004846">
    <property type="entry name" value="PRK06197.1"/>
    <property type="match status" value="1"/>
</dbReference>
<sequence length="317" mass="32740">MIWTQDDIGDLSGRVAVVTGANGGLGLETTKALAGAGAHVVMAARDQAKASAAEVEILAEHPKASLEIVELDLADLASVRSAADSVLAAHATIDLLVNNAGLMAMPERTTSDGFEMQFGVNHLGHWALTSHLLVPLLRAPAARVVTVTSIARLQGRPVDPDNPHLRGTYAPWKAYGQAKLANYHFGLGLQRRFERAGANAISLLAHPGLSNTGLQSHTAAEGGGGLLGVIAQPLTAVVGMSAVVGARPQLRAATDPGASGGDMYAPLFSSNGPAFKRPVITPPGTDRAIATLWEVSERETGVALDVAAALVKAMPDD</sequence>
<dbReference type="GO" id="GO:0016491">
    <property type="term" value="F:oxidoreductase activity"/>
    <property type="evidence" value="ECO:0007669"/>
    <property type="project" value="UniProtKB-KW"/>
</dbReference>
<dbReference type="InterPro" id="IPR002347">
    <property type="entry name" value="SDR_fam"/>
</dbReference>
<dbReference type="PANTHER" id="PTHR24320:SF148">
    <property type="entry name" value="NAD(P)-BINDING ROSSMANN-FOLD SUPERFAMILY PROTEIN"/>
    <property type="match status" value="1"/>
</dbReference>
<evidence type="ECO:0000256" key="1">
    <source>
        <dbReference type="ARBA" id="ARBA00006484"/>
    </source>
</evidence>
<dbReference type="InterPro" id="IPR036291">
    <property type="entry name" value="NAD(P)-bd_dom_sf"/>
</dbReference>
<proteinExistence type="inferred from homology"/>
<accession>A0A936TFH6</accession>
<dbReference type="AlphaFoldDB" id="A0A936TFH6"/>
<comment type="similarity">
    <text evidence="1">Belongs to the short-chain dehydrogenases/reductases (SDR) family.</text>
</comment>
<dbReference type="EMBL" id="JADJZA010000003">
    <property type="protein sequence ID" value="MBK9296610.1"/>
    <property type="molecule type" value="Genomic_DNA"/>
</dbReference>
<organism evidence="3 4">
    <name type="scientific">Candidatus Neomicrothrix subdominans</name>
    <dbReference type="NCBI Taxonomy" id="2954438"/>
    <lineage>
        <taxon>Bacteria</taxon>
        <taxon>Bacillati</taxon>
        <taxon>Actinomycetota</taxon>
        <taxon>Acidimicrobiia</taxon>
        <taxon>Acidimicrobiales</taxon>
        <taxon>Microthrixaceae</taxon>
        <taxon>Candidatus Neomicrothrix</taxon>
    </lineage>
</organism>
<dbReference type="Proteomes" id="UP000727993">
    <property type="component" value="Unassembled WGS sequence"/>
</dbReference>
<dbReference type="Pfam" id="PF00106">
    <property type="entry name" value="adh_short"/>
    <property type="match status" value="1"/>
</dbReference>
<keyword evidence="2" id="KW-0560">Oxidoreductase</keyword>
<gene>
    <name evidence="3" type="ORF">IPN02_07140</name>
</gene>
<comment type="caution">
    <text evidence="3">The sequence shown here is derived from an EMBL/GenBank/DDBJ whole genome shotgun (WGS) entry which is preliminary data.</text>
</comment>
<name>A0A936TFH6_9ACTN</name>
<dbReference type="Gene3D" id="3.40.50.720">
    <property type="entry name" value="NAD(P)-binding Rossmann-like Domain"/>
    <property type="match status" value="1"/>
</dbReference>
<evidence type="ECO:0000313" key="4">
    <source>
        <dbReference type="Proteomes" id="UP000727993"/>
    </source>
</evidence>
<dbReference type="SUPFAM" id="SSF51735">
    <property type="entry name" value="NAD(P)-binding Rossmann-fold domains"/>
    <property type="match status" value="1"/>
</dbReference>
<evidence type="ECO:0000313" key="3">
    <source>
        <dbReference type="EMBL" id="MBK9296610.1"/>
    </source>
</evidence>